<dbReference type="PANTHER" id="PTHR43073:SF2">
    <property type="entry name" value="DIHYDROPYRIMIDINE DEHYDROGENASE [NADP(+)]"/>
    <property type="match status" value="1"/>
</dbReference>
<dbReference type="GO" id="GO:0002058">
    <property type="term" value="F:uracil binding"/>
    <property type="evidence" value="ECO:0007669"/>
    <property type="project" value="TreeGrafter"/>
</dbReference>
<gene>
    <name evidence="3" type="ORF">TPSB3V08_LOCUS9917</name>
</gene>
<dbReference type="Pfam" id="PF14691">
    <property type="entry name" value="Fer4_20"/>
    <property type="match status" value="1"/>
</dbReference>
<dbReference type="GO" id="GO:0051536">
    <property type="term" value="F:iron-sulfur cluster binding"/>
    <property type="evidence" value="ECO:0007669"/>
    <property type="project" value="InterPro"/>
</dbReference>
<dbReference type="Gene3D" id="1.10.1060.10">
    <property type="entry name" value="Alpha-helical ferredoxin"/>
    <property type="match status" value="1"/>
</dbReference>
<name>A0A7R9HAA5_TIMPO</name>
<dbReference type="PANTHER" id="PTHR43073">
    <property type="entry name" value="DIHYDROPYRIMIDINE DEHYDROGENASE [NADP(+)]"/>
    <property type="match status" value="1"/>
</dbReference>
<keyword evidence="1" id="KW-0560">Oxidoreductase</keyword>
<dbReference type="SUPFAM" id="SSF46548">
    <property type="entry name" value="alpha-helical ferredoxin"/>
    <property type="match status" value="1"/>
</dbReference>
<evidence type="ECO:0000313" key="3">
    <source>
        <dbReference type="EMBL" id="CAD7414818.1"/>
    </source>
</evidence>
<dbReference type="GO" id="GO:0006210">
    <property type="term" value="P:thymine catabolic process"/>
    <property type="evidence" value="ECO:0007669"/>
    <property type="project" value="TreeGrafter"/>
</dbReference>
<evidence type="ECO:0000259" key="2">
    <source>
        <dbReference type="Pfam" id="PF14691"/>
    </source>
</evidence>
<dbReference type="GO" id="GO:0006212">
    <property type="term" value="P:uracil catabolic process"/>
    <property type="evidence" value="ECO:0007669"/>
    <property type="project" value="TreeGrafter"/>
</dbReference>
<feature type="domain" description="Dihydroprymidine dehydrogenase" evidence="2">
    <location>
        <begin position="121"/>
        <end position="179"/>
    </location>
</feature>
<dbReference type="InterPro" id="IPR028261">
    <property type="entry name" value="DPD_II"/>
</dbReference>
<accession>A0A7R9HAA5</accession>
<dbReference type="EMBL" id="OD008337">
    <property type="protein sequence ID" value="CAD7414818.1"/>
    <property type="molecule type" value="Genomic_DNA"/>
</dbReference>
<sequence>MYPMVGAYVWWVVNILSLNPRINPFAIVVPTTATKKNKLHWKRNINTRCDMCLPLENNFDDVKHTTLSERGALREAARCLKCADAPSYNPKVPHHSMKLRKQPTGVELGVTPPCLLSGVCHILFKNYYGAAKAILSDNPLGLTCGMVCPTSDLCVGGCNLAAVEEGPINIGGLQHFAVEPYFVMSWHTTNWSMPGALNARPEW</sequence>
<dbReference type="InterPro" id="IPR009051">
    <property type="entry name" value="Helical_ferredxn"/>
</dbReference>
<protein>
    <recommendedName>
        <fullName evidence="2">Dihydroprymidine dehydrogenase domain-containing protein</fullName>
    </recommendedName>
</protein>
<reference evidence="3" key="1">
    <citation type="submission" date="2020-11" db="EMBL/GenBank/DDBJ databases">
        <authorList>
            <person name="Tran Van P."/>
        </authorList>
    </citation>
    <scope>NUCLEOTIDE SEQUENCE</scope>
</reference>
<dbReference type="AlphaFoldDB" id="A0A7R9HAA5"/>
<dbReference type="GO" id="GO:0050661">
    <property type="term" value="F:NADP binding"/>
    <property type="evidence" value="ECO:0007669"/>
    <property type="project" value="TreeGrafter"/>
</dbReference>
<dbReference type="GO" id="GO:0017113">
    <property type="term" value="F:dihydropyrimidine dehydrogenase (NADP+) activity"/>
    <property type="evidence" value="ECO:0007669"/>
    <property type="project" value="TreeGrafter"/>
</dbReference>
<proteinExistence type="predicted"/>
<evidence type="ECO:0000256" key="1">
    <source>
        <dbReference type="ARBA" id="ARBA00023002"/>
    </source>
</evidence>
<organism evidence="3">
    <name type="scientific">Timema poppense</name>
    <name type="common">Walking stick</name>
    <dbReference type="NCBI Taxonomy" id="170557"/>
    <lineage>
        <taxon>Eukaryota</taxon>
        <taxon>Metazoa</taxon>
        <taxon>Ecdysozoa</taxon>
        <taxon>Arthropoda</taxon>
        <taxon>Hexapoda</taxon>
        <taxon>Insecta</taxon>
        <taxon>Pterygota</taxon>
        <taxon>Neoptera</taxon>
        <taxon>Polyneoptera</taxon>
        <taxon>Phasmatodea</taxon>
        <taxon>Timematodea</taxon>
        <taxon>Timematoidea</taxon>
        <taxon>Timematidae</taxon>
        <taxon>Timema</taxon>
    </lineage>
</organism>
<dbReference type="GO" id="GO:0005829">
    <property type="term" value="C:cytosol"/>
    <property type="evidence" value="ECO:0007669"/>
    <property type="project" value="TreeGrafter"/>
</dbReference>